<feature type="domain" description="Cytochrome c assembly protein" evidence="2">
    <location>
        <begin position="75"/>
        <end position="277"/>
    </location>
</feature>
<comment type="caution">
    <text evidence="3">The sequence shown here is derived from an EMBL/GenBank/DDBJ whole genome shotgun (WGS) entry which is preliminary data.</text>
</comment>
<feature type="transmembrane region" description="Helical" evidence="1">
    <location>
        <begin position="66"/>
        <end position="86"/>
    </location>
</feature>
<dbReference type="RefSeq" id="WP_132477621.1">
    <property type="nucleotide sequence ID" value="NZ_JBHRVM010000001.1"/>
</dbReference>
<keyword evidence="1" id="KW-1133">Transmembrane helix</keyword>
<feature type="transmembrane region" description="Helical" evidence="1">
    <location>
        <begin position="98"/>
        <end position="118"/>
    </location>
</feature>
<feature type="transmembrane region" description="Helical" evidence="1">
    <location>
        <begin position="224"/>
        <end position="241"/>
    </location>
</feature>
<evidence type="ECO:0000313" key="3">
    <source>
        <dbReference type="EMBL" id="TCU95171.1"/>
    </source>
</evidence>
<dbReference type="PANTHER" id="PTHR38034:SF1">
    <property type="entry name" value="INNER MEMBRANE PROTEIN YPJD"/>
    <property type="match status" value="1"/>
</dbReference>
<feature type="transmembrane region" description="Helical" evidence="1">
    <location>
        <begin position="6"/>
        <end position="23"/>
    </location>
</feature>
<dbReference type="EMBL" id="SMBX01000008">
    <property type="protein sequence ID" value="TCU95171.1"/>
    <property type="molecule type" value="Genomic_DNA"/>
</dbReference>
<dbReference type="InterPro" id="IPR052372">
    <property type="entry name" value="YpjD/HemX"/>
</dbReference>
<feature type="transmembrane region" description="Helical" evidence="1">
    <location>
        <begin position="130"/>
        <end position="151"/>
    </location>
</feature>
<reference evidence="3 4" key="1">
    <citation type="submission" date="2019-03" db="EMBL/GenBank/DDBJ databases">
        <title>Genomic Encyclopedia of Type Strains, Phase IV (KMG-IV): sequencing the most valuable type-strain genomes for metagenomic binning, comparative biology and taxonomic classification.</title>
        <authorList>
            <person name="Goeker M."/>
        </authorList>
    </citation>
    <scope>NUCLEOTIDE SEQUENCE [LARGE SCALE GENOMIC DNA]</scope>
    <source>
        <strain evidence="3 4">DSM 100048</strain>
    </source>
</reference>
<feature type="transmembrane region" description="Helical" evidence="1">
    <location>
        <begin position="35"/>
        <end position="54"/>
    </location>
</feature>
<accession>A0A4R3UW11</accession>
<dbReference type="GO" id="GO:0017004">
    <property type="term" value="P:cytochrome complex assembly"/>
    <property type="evidence" value="ECO:0007669"/>
    <property type="project" value="InterPro"/>
</dbReference>
<dbReference type="GO" id="GO:0020037">
    <property type="term" value="F:heme binding"/>
    <property type="evidence" value="ECO:0007669"/>
    <property type="project" value="InterPro"/>
</dbReference>
<dbReference type="OrthoDB" id="9780793at2"/>
<feature type="transmembrane region" description="Helical" evidence="1">
    <location>
        <begin position="188"/>
        <end position="212"/>
    </location>
</feature>
<feature type="transmembrane region" description="Helical" evidence="1">
    <location>
        <begin position="253"/>
        <end position="274"/>
    </location>
</feature>
<dbReference type="AlphaFoldDB" id="A0A4R3UW11"/>
<dbReference type="Proteomes" id="UP000294692">
    <property type="component" value="Unassembled WGS sequence"/>
</dbReference>
<dbReference type="Pfam" id="PF01578">
    <property type="entry name" value="Cytochrom_C_asm"/>
    <property type="match status" value="1"/>
</dbReference>
<dbReference type="PANTHER" id="PTHR38034">
    <property type="entry name" value="INNER MEMBRANE PROTEIN YPJD"/>
    <property type="match status" value="1"/>
</dbReference>
<keyword evidence="1" id="KW-0472">Membrane</keyword>
<organism evidence="3 4">
    <name type="scientific">Paracandidimonas soli</name>
    <dbReference type="NCBI Taxonomy" id="1917182"/>
    <lineage>
        <taxon>Bacteria</taxon>
        <taxon>Pseudomonadati</taxon>
        <taxon>Pseudomonadota</taxon>
        <taxon>Betaproteobacteria</taxon>
        <taxon>Burkholderiales</taxon>
        <taxon>Alcaligenaceae</taxon>
        <taxon>Paracandidimonas</taxon>
    </lineage>
</organism>
<keyword evidence="4" id="KW-1185">Reference proteome</keyword>
<evidence type="ECO:0000313" key="4">
    <source>
        <dbReference type="Proteomes" id="UP000294692"/>
    </source>
</evidence>
<name>A0A4R3UW11_9BURK</name>
<proteinExistence type="predicted"/>
<evidence type="ECO:0000256" key="1">
    <source>
        <dbReference type="SAM" id="Phobius"/>
    </source>
</evidence>
<evidence type="ECO:0000259" key="2">
    <source>
        <dbReference type="Pfam" id="PF01578"/>
    </source>
</evidence>
<keyword evidence="1" id="KW-0812">Transmembrane</keyword>
<dbReference type="InterPro" id="IPR002541">
    <property type="entry name" value="Cyt_c_assembly"/>
</dbReference>
<sequence length="281" mass="30948">MSSGIVFHLLATLAYAALAAVIWRPMTHPVQDSAIALRSCKLLLLVAIILHGIGLHQAILQGPRLYLGWALALSAAVWMGLIVFWLENLVLRIESMLLLLLPAAAISTAMVTIFPQGIMVAHASDEWLRMHLIIALAAYGLITVAALQAMLMTALDRQLHRPVQDADNRSLLNRALDTMPPLLVQERLLFRLILAGFIVLSLAVLSGAIASIQLSGIPFPLDHKTIFTLLSWLTFGVLLLGRHVRGWRGRIALRWTLAGFAFLLLAYTGTRFVLEVILHRS</sequence>
<gene>
    <name evidence="3" type="ORF">EV686_10813</name>
</gene>
<protein>
    <submittedName>
        <fullName evidence="3">ABC-type uncharacterized transport system permease subunit</fullName>
    </submittedName>
</protein>